<feature type="compositionally biased region" description="Low complexity" evidence="4">
    <location>
        <begin position="585"/>
        <end position="598"/>
    </location>
</feature>
<evidence type="ECO:0008006" key="7">
    <source>
        <dbReference type="Google" id="ProtNLM"/>
    </source>
</evidence>
<evidence type="ECO:0000313" key="5">
    <source>
        <dbReference type="EMBL" id="KAG5487935.1"/>
    </source>
</evidence>
<keyword evidence="2" id="KW-0813">Transport</keyword>
<dbReference type="Pfam" id="PF14938">
    <property type="entry name" value="SNAP"/>
    <property type="match status" value="1"/>
</dbReference>
<evidence type="ECO:0000256" key="3">
    <source>
        <dbReference type="ARBA" id="ARBA00022927"/>
    </source>
</evidence>
<comment type="similarity">
    <text evidence="1">Belongs to the SNAP family.</text>
</comment>
<feature type="compositionally biased region" description="Basic and acidic residues" evidence="4">
    <location>
        <begin position="56"/>
        <end position="66"/>
    </location>
</feature>
<keyword evidence="6" id="KW-1185">Reference proteome</keyword>
<feature type="compositionally biased region" description="Polar residues" evidence="4">
    <location>
        <begin position="106"/>
        <end position="121"/>
    </location>
</feature>
<dbReference type="GO" id="GO:0031201">
    <property type="term" value="C:SNARE complex"/>
    <property type="evidence" value="ECO:0007669"/>
    <property type="project" value="TreeGrafter"/>
</dbReference>
<feature type="compositionally biased region" description="Polar residues" evidence="4">
    <location>
        <begin position="130"/>
        <end position="140"/>
    </location>
</feature>
<dbReference type="EMBL" id="JAFEUZ010000002">
    <property type="protein sequence ID" value="KAG5487935.1"/>
    <property type="molecule type" value="Genomic_DNA"/>
</dbReference>
<sequence>MSLLSVPRSAHQPGQPMEKVLALGRQQGWGATLSGGDDAMTAGPPSCQLEGGPEMTHMRPEVKETHSSAASQQFSGSASKRFGEPLSATAVTAVPQGAREADSHSYGITNPPASSQQQQPLHGSKGGPASSGNTNAAAVAPRNTNGVCEAIVAAARHGRIVMPSALTPATGDAASPLAFAIAAAVSTVAEEDERHSFSGPFGPTFSDDALHEPGHDIQQASAVSSASRSADACGGVMTVPSANAVAPCDPNRTALSTGAEMQQLLDDAHRAYTAAEARLQSDGLALREDWMGTRDLFFAAGSLFAAVGESSSAARCLLYATFINRAFHSDDEALTTLAMSVEQLKQSHPRIAADSLLRLAPCYEQRDLRFQAARCYRDAAEILENVLGEKEEAVVQYRAALDMYAETQVAAVATARCWDRQKQQHCGAAICGDPIDTLSLPLPPDPSATKDDVANATALKAAEDSSPESVQQLVPLDSTALVPSSNDGSVTPSVAGRQYNSVDFPAHGPSPYRMSTTVQRTLADACRWRLMVLLTRLGRYEEAREAALACAASVPRALPKTKYLLYATLCVLAQGAPVERGAALNSASGPAAAGPEAEQTPGTATAPSLSLDADAVYFDSLYDARKFFYALQDEDRTFQRGKENALVRAILEANQACSLTAFDEAVRAYKEYRTTEPCVVFEVLIGQCRRSLFEHMERFA</sequence>
<protein>
    <recommendedName>
        <fullName evidence="7">Soluble NSF attachment protein, SNAP family protein</fullName>
    </recommendedName>
</protein>
<feature type="region of interest" description="Disordered" evidence="4">
    <location>
        <begin position="95"/>
        <end position="140"/>
    </location>
</feature>
<dbReference type="GO" id="GO:0006886">
    <property type="term" value="P:intracellular protein transport"/>
    <property type="evidence" value="ECO:0007669"/>
    <property type="project" value="InterPro"/>
</dbReference>
<reference evidence="6" key="2">
    <citation type="journal article" date="2021" name="Sci. Data">
        <title>Chromosome-scale genome sequencing, assembly and annotation of six genomes from subfamily Leishmaniinae.</title>
        <authorList>
            <person name="Almutairi H."/>
            <person name="Urbaniak M.D."/>
            <person name="Bates M.D."/>
            <person name="Jariyapan N."/>
            <person name="Kwakye-Nuako G."/>
            <person name="Thomaz Soccol V."/>
            <person name="Al-Salem W.S."/>
            <person name="Dillon R.J."/>
            <person name="Bates P.A."/>
            <person name="Gatherer D."/>
        </authorList>
    </citation>
    <scope>NUCLEOTIDE SEQUENCE [LARGE SCALE GENOMIC DNA]</scope>
</reference>
<keyword evidence="3" id="KW-0653">Protein transport</keyword>
<name>A0A836HPF6_9TRYP</name>
<dbReference type="PANTHER" id="PTHR13768:SF42">
    <property type="entry name" value="PARAFLAGELLAR ROD COMPONENT"/>
    <property type="match status" value="1"/>
</dbReference>
<evidence type="ECO:0000256" key="4">
    <source>
        <dbReference type="SAM" id="MobiDB-lite"/>
    </source>
</evidence>
<dbReference type="SUPFAM" id="SSF48452">
    <property type="entry name" value="TPR-like"/>
    <property type="match status" value="1"/>
</dbReference>
<dbReference type="InterPro" id="IPR011990">
    <property type="entry name" value="TPR-like_helical_dom_sf"/>
</dbReference>
<dbReference type="GeneID" id="92518097"/>
<dbReference type="Gene3D" id="1.25.40.10">
    <property type="entry name" value="Tetratricopeptide repeat domain"/>
    <property type="match status" value="1"/>
</dbReference>
<dbReference type="RefSeq" id="XP_067181612.1">
    <property type="nucleotide sequence ID" value="XM_067325585.1"/>
</dbReference>
<dbReference type="AlphaFoldDB" id="A0A836HPF6"/>
<dbReference type="KEGG" id="lmat:92518097"/>
<evidence type="ECO:0000256" key="1">
    <source>
        <dbReference type="ARBA" id="ARBA00010050"/>
    </source>
</evidence>
<proteinExistence type="inferred from homology"/>
<dbReference type="PANTHER" id="PTHR13768">
    <property type="entry name" value="SOLUBLE NSF ATTACHMENT PROTEIN SNAP"/>
    <property type="match status" value="1"/>
</dbReference>
<comment type="caution">
    <text evidence="5">The sequence shown here is derived from an EMBL/GenBank/DDBJ whole genome shotgun (WGS) entry which is preliminary data.</text>
</comment>
<dbReference type="GO" id="GO:0005483">
    <property type="term" value="F:soluble NSF attachment protein activity"/>
    <property type="evidence" value="ECO:0007669"/>
    <property type="project" value="TreeGrafter"/>
</dbReference>
<gene>
    <name evidence="5" type="ORF">LSCM1_08250</name>
</gene>
<organism evidence="5 6">
    <name type="scientific">Leishmania martiniquensis</name>
    <dbReference type="NCBI Taxonomy" id="1580590"/>
    <lineage>
        <taxon>Eukaryota</taxon>
        <taxon>Discoba</taxon>
        <taxon>Euglenozoa</taxon>
        <taxon>Kinetoplastea</taxon>
        <taxon>Metakinetoplastina</taxon>
        <taxon>Trypanosomatida</taxon>
        <taxon>Trypanosomatidae</taxon>
        <taxon>Leishmaniinae</taxon>
        <taxon>Leishmania</taxon>
    </lineage>
</organism>
<feature type="region of interest" description="Disordered" evidence="4">
    <location>
        <begin position="585"/>
        <end position="606"/>
    </location>
</feature>
<evidence type="ECO:0000313" key="6">
    <source>
        <dbReference type="Proteomes" id="UP000673552"/>
    </source>
</evidence>
<feature type="region of interest" description="Disordered" evidence="4">
    <location>
        <begin position="29"/>
        <end position="82"/>
    </location>
</feature>
<dbReference type="GO" id="GO:0019905">
    <property type="term" value="F:syntaxin binding"/>
    <property type="evidence" value="ECO:0007669"/>
    <property type="project" value="TreeGrafter"/>
</dbReference>
<dbReference type="OrthoDB" id="9984275at2759"/>
<dbReference type="GO" id="GO:0005774">
    <property type="term" value="C:vacuolar membrane"/>
    <property type="evidence" value="ECO:0007669"/>
    <property type="project" value="TreeGrafter"/>
</dbReference>
<dbReference type="InterPro" id="IPR000744">
    <property type="entry name" value="NSF_attach"/>
</dbReference>
<feature type="compositionally biased region" description="Low complexity" evidence="4">
    <location>
        <begin position="67"/>
        <end position="79"/>
    </location>
</feature>
<reference evidence="6" key="1">
    <citation type="journal article" date="2021" name="Microbiol. Resour. Announc.">
        <title>LGAAP: Leishmaniinae Genome Assembly and Annotation Pipeline.</title>
        <authorList>
            <person name="Almutairi H."/>
            <person name="Urbaniak M.D."/>
            <person name="Bates M.D."/>
            <person name="Jariyapan N."/>
            <person name="Kwakye-Nuako G."/>
            <person name="Thomaz-Soccol V."/>
            <person name="Al-Salem W.S."/>
            <person name="Dillon R.J."/>
            <person name="Bates P.A."/>
            <person name="Gatherer D."/>
        </authorList>
    </citation>
    <scope>NUCLEOTIDE SEQUENCE [LARGE SCALE GENOMIC DNA]</scope>
</reference>
<dbReference type="Proteomes" id="UP000673552">
    <property type="component" value="Unassembled WGS sequence"/>
</dbReference>
<evidence type="ECO:0000256" key="2">
    <source>
        <dbReference type="ARBA" id="ARBA00022448"/>
    </source>
</evidence>
<accession>A0A836HPF6</accession>
<dbReference type="GO" id="GO:0035494">
    <property type="term" value="P:SNARE complex disassembly"/>
    <property type="evidence" value="ECO:0007669"/>
    <property type="project" value="TreeGrafter"/>
</dbReference>